<accession>A0ABU1FI28</accession>
<dbReference type="PRINTS" id="PR00080">
    <property type="entry name" value="SDRFAMILY"/>
</dbReference>
<feature type="compositionally biased region" description="Basic and acidic residues" evidence="4">
    <location>
        <begin position="294"/>
        <end position="305"/>
    </location>
</feature>
<dbReference type="InterPro" id="IPR036291">
    <property type="entry name" value="NAD(P)-bd_dom_sf"/>
</dbReference>
<dbReference type="PANTHER" id="PTHR44169">
    <property type="entry name" value="NADPH-DEPENDENT 1-ACYLDIHYDROXYACETONE PHOSPHATE REDUCTASE"/>
    <property type="match status" value="1"/>
</dbReference>
<gene>
    <name evidence="5" type="ORF">RH861_04930</name>
</gene>
<dbReference type="PANTHER" id="PTHR44169:SF6">
    <property type="entry name" value="NADPH-DEPENDENT 1-ACYLDIHYDROXYACETONE PHOSPHATE REDUCTASE"/>
    <property type="match status" value="1"/>
</dbReference>
<dbReference type="RefSeq" id="WP_310520023.1">
    <property type="nucleotide sequence ID" value="NZ_BAABBS010000003.1"/>
</dbReference>
<dbReference type="NCBIfam" id="NF004826">
    <property type="entry name" value="PRK06182.1"/>
    <property type="match status" value="1"/>
</dbReference>
<keyword evidence="2" id="KW-0560">Oxidoreductase</keyword>
<organism evidence="5 6">
    <name type="scientific">Agromyces indicus</name>
    <dbReference type="NCBI Taxonomy" id="758919"/>
    <lineage>
        <taxon>Bacteria</taxon>
        <taxon>Bacillati</taxon>
        <taxon>Actinomycetota</taxon>
        <taxon>Actinomycetes</taxon>
        <taxon>Micrococcales</taxon>
        <taxon>Microbacteriaceae</taxon>
        <taxon>Agromyces</taxon>
    </lineage>
</organism>
<comment type="similarity">
    <text evidence="1 3">Belongs to the short-chain dehydrogenases/reductases (SDR) family.</text>
</comment>
<dbReference type="Pfam" id="PF00106">
    <property type="entry name" value="adh_short"/>
    <property type="match status" value="1"/>
</dbReference>
<dbReference type="Proteomes" id="UP001260072">
    <property type="component" value="Unassembled WGS sequence"/>
</dbReference>
<evidence type="ECO:0000256" key="1">
    <source>
        <dbReference type="ARBA" id="ARBA00006484"/>
    </source>
</evidence>
<keyword evidence="6" id="KW-1185">Reference proteome</keyword>
<dbReference type="EMBL" id="JAVKGS010000001">
    <property type="protein sequence ID" value="MDR5691404.1"/>
    <property type="molecule type" value="Genomic_DNA"/>
</dbReference>
<feature type="region of interest" description="Disordered" evidence="4">
    <location>
        <begin position="281"/>
        <end position="305"/>
    </location>
</feature>
<reference evidence="6" key="1">
    <citation type="submission" date="2023-07" db="EMBL/GenBank/DDBJ databases">
        <title>Description of three actinobacteria isolated from air of manufacturing shop in a pharmaceutical factory.</title>
        <authorList>
            <person name="Zhang D.-F."/>
        </authorList>
    </citation>
    <scope>NUCLEOTIDE SEQUENCE [LARGE SCALE GENOMIC DNA]</scope>
    <source>
        <strain evidence="6">CCTCC AB 2011122</strain>
    </source>
</reference>
<name>A0ABU1FI28_9MICO</name>
<protein>
    <submittedName>
        <fullName evidence="5">Oxidoreductase</fullName>
    </submittedName>
</protein>
<proteinExistence type="inferred from homology"/>
<evidence type="ECO:0000256" key="3">
    <source>
        <dbReference type="RuleBase" id="RU000363"/>
    </source>
</evidence>
<dbReference type="Gene3D" id="3.40.50.720">
    <property type="entry name" value="NAD(P)-binding Rossmann-like Domain"/>
    <property type="match status" value="1"/>
</dbReference>
<dbReference type="SUPFAM" id="SSF51735">
    <property type="entry name" value="NAD(P)-binding Rossmann-fold domains"/>
    <property type="match status" value="1"/>
</dbReference>
<evidence type="ECO:0000313" key="5">
    <source>
        <dbReference type="EMBL" id="MDR5691404.1"/>
    </source>
</evidence>
<sequence>MERHVALVTGASSGIGEQTALELLRRGFTVYGAARRVDRMSTIVDAGGHAIAMDVTDDASVSAAVDRIMADEGRIDVLVNNAGYGSYGALEDVPIEEARRQFEVNVFGLARITQLVLPGMRARRSGTIVNISSIGGRIYEPLGSWYHATKFAVEGLSDSLRVELEPHGIRVVVIQPGAIRTEWNGISRRSAIERSGDTAYAAQARALVRALEAADASSTASEPHVVAATIAKAATARRPRTRYATPVSAKFIVGLRRVLPDRVFDLVIRSVFAPTTAELAEQRAAERPAAAPGARREADPDRAAA</sequence>
<dbReference type="PRINTS" id="PR00081">
    <property type="entry name" value="GDHRDH"/>
</dbReference>
<comment type="caution">
    <text evidence="5">The sequence shown here is derived from an EMBL/GenBank/DDBJ whole genome shotgun (WGS) entry which is preliminary data.</text>
</comment>
<evidence type="ECO:0000256" key="2">
    <source>
        <dbReference type="ARBA" id="ARBA00023002"/>
    </source>
</evidence>
<dbReference type="InterPro" id="IPR002347">
    <property type="entry name" value="SDR_fam"/>
</dbReference>
<evidence type="ECO:0000313" key="6">
    <source>
        <dbReference type="Proteomes" id="UP001260072"/>
    </source>
</evidence>
<evidence type="ECO:0000256" key="4">
    <source>
        <dbReference type="SAM" id="MobiDB-lite"/>
    </source>
</evidence>
<dbReference type="CDD" id="cd05374">
    <property type="entry name" value="17beta-HSD-like_SDR_c"/>
    <property type="match status" value="1"/>
</dbReference>